<proteinExistence type="predicted"/>
<protein>
    <submittedName>
        <fullName evidence="2">Toxin-antitoxin system C toxin component</fullName>
    </submittedName>
</protein>
<dbReference type="Proteomes" id="UP000501240">
    <property type="component" value="Chromosome"/>
</dbReference>
<dbReference type="Pfam" id="PF04149">
    <property type="entry name" value="DUF397"/>
    <property type="match status" value="1"/>
</dbReference>
<dbReference type="RefSeq" id="WP_173094833.1">
    <property type="nucleotide sequence ID" value="NZ_CP053892.1"/>
</dbReference>
<dbReference type="InterPro" id="IPR007278">
    <property type="entry name" value="DUF397"/>
</dbReference>
<name>A0A7D3VTF2_ACTVE</name>
<keyword evidence="3" id="KW-1185">Reference proteome</keyword>
<evidence type="ECO:0000313" key="3">
    <source>
        <dbReference type="Proteomes" id="UP000501240"/>
    </source>
</evidence>
<evidence type="ECO:0000259" key="1">
    <source>
        <dbReference type="Pfam" id="PF04149"/>
    </source>
</evidence>
<dbReference type="EMBL" id="CP053892">
    <property type="protein sequence ID" value="QKG20414.1"/>
    <property type="molecule type" value="Genomic_DNA"/>
</dbReference>
<gene>
    <name evidence="2" type="ORF">ACTIVE_2052</name>
</gene>
<feature type="domain" description="DUF397" evidence="1">
    <location>
        <begin position="28"/>
        <end position="79"/>
    </location>
</feature>
<evidence type="ECO:0000313" key="2">
    <source>
        <dbReference type="EMBL" id="QKG20414.1"/>
    </source>
</evidence>
<reference evidence="2 3" key="1">
    <citation type="submission" date="2020-05" db="EMBL/GenBank/DDBJ databases">
        <title>Actinomadura verrucosospora NRRL-B18236 (PFL_A860) Genome sequencing and assembly.</title>
        <authorList>
            <person name="Samborskyy M."/>
        </authorList>
    </citation>
    <scope>NUCLEOTIDE SEQUENCE [LARGE SCALE GENOMIC DNA]</scope>
    <source>
        <strain evidence="2 3">NRRL:B18236</strain>
    </source>
</reference>
<accession>A0A7D3VTF2</accession>
<sequence>MTDHYTGWRKSRHSNPDGHCVEVAMSRRESRFSEPDTHCVETARGASGTVGVRDSKLREDSPILEFSRAEWAAFLARVRNPAS</sequence>
<organism evidence="2 3">
    <name type="scientific">Actinomadura verrucosospora</name>
    <dbReference type="NCBI Taxonomy" id="46165"/>
    <lineage>
        <taxon>Bacteria</taxon>
        <taxon>Bacillati</taxon>
        <taxon>Actinomycetota</taxon>
        <taxon>Actinomycetes</taxon>
        <taxon>Streptosporangiales</taxon>
        <taxon>Thermomonosporaceae</taxon>
        <taxon>Actinomadura</taxon>
    </lineage>
</organism>
<dbReference type="AlphaFoldDB" id="A0A7D3VTF2"/>